<evidence type="ECO:0000256" key="17">
    <source>
        <dbReference type="ARBA" id="ARBA00044969"/>
    </source>
</evidence>
<evidence type="ECO:0000256" key="11">
    <source>
        <dbReference type="ARBA" id="ARBA00023004"/>
    </source>
</evidence>
<evidence type="ECO:0000256" key="3">
    <source>
        <dbReference type="ARBA" id="ARBA00008435"/>
    </source>
</evidence>
<keyword evidence="25" id="KW-1185">Reference proteome</keyword>
<keyword evidence="12" id="KW-0411">Iron-sulfur</keyword>
<evidence type="ECO:0000256" key="19">
    <source>
        <dbReference type="ARBA" id="ARBA00045008"/>
    </source>
</evidence>
<evidence type="ECO:0000313" key="24">
    <source>
        <dbReference type="EMBL" id="EPT02431.1"/>
    </source>
</evidence>
<feature type="domain" description="Helicase ATP-binding" evidence="23">
    <location>
        <begin position="8"/>
        <end position="457"/>
    </location>
</feature>
<dbReference type="GO" id="GO:0034085">
    <property type="term" value="P:establishment of sister chromatid cohesion"/>
    <property type="evidence" value="ECO:0007669"/>
    <property type="project" value="TreeGrafter"/>
</dbReference>
<feature type="region of interest" description="Disordered" evidence="22">
    <location>
        <begin position="113"/>
        <end position="162"/>
    </location>
</feature>
<gene>
    <name evidence="24" type="ORF">FOMPIDRAFT_124174</name>
</gene>
<feature type="compositionally biased region" description="Polar residues" evidence="22">
    <location>
        <begin position="230"/>
        <end position="242"/>
    </location>
</feature>
<evidence type="ECO:0000256" key="12">
    <source>
        <dbReference type="ARBA" id="ARBA00023014"/>
    </source>
</evidence>
<evidence type="ECO:0000256" key="18">
    <source>
        <dbReference type="ARBA" id="ARBA00044998"/>
    </source>
</evidence>
<evidence type="ECO:0000256" key="20">
    <source>
        <dbReference type="ARBA" id="ARBA00045702"/>
    </source>
</evidence>
<dbReference type="GO" id="GO:0003677">
    <property type="term" value="F:DNA binding"/>
    <property type="evidence" value="ECO:0007669"/>
    <property type="project" value="InterPro"/>
</dbReference>
<dbReference type="CDD" id="cd18788">
    <property type="entry name" value="SF2_C_XPD"/>
    <property type="match status" value="1"/>
</dbReference>
<feature type="compositionally biased region" description="Basic residues" evidence="22">
    <location>
        <begin position="113"/>
        <end position="131"/>
    </location>
</feature>
<dbReference type="GO" id="GO:0043139">
    <property type="term" value="F:5'-3' DNA helicase activity"/>
    <property type="evidence" value="ECO:0007669"/>
    <property type="project" value="UniProtKB-EC"/>
</dbReference>
<dbReference type="InterPro" id="IPR010614">
    <property type="entry name" value="RAD3-like_helicase_DEAD"/>
</dbReference>
<dbReference type="PANTHER" id="PTHR11472:SF41">
    <property type="entry name" value="ATP-DEPENDENT DNA HELICASE DDX11-RELATED"/>
    <property type="match status" value="1"/>
</dbReference>
<dbReference type="GO" id="GO:0005524">
    <property type="term" value="F:ATP binding"/>
    <property type="evidence" value="ECO:0007669"/>
    <property type="project" value="UniProtKB-KW"/>
</dbReference>
<comment type="function">
    <text evidence="20">ATP-dependent DNA helicase important for chromosome transmission and normal cell cycle progression in G(2)/M. May have a role in changing DNA topology to allow the loading of proteins involved in maintaining sister chromatid cohesion in the vicinity of the centromeres. Has a specific role in chromosome segregation during meiosis II.</text>
</comment>
<dbReference type="EMBL" id="KE504135">
    <property type="protein sequence ID" value="EPT02431.1"/>
    <property type="molecule type" value="Genomic_DNA"/>
</dbReference>
<feature type="compositionally biased region" description="Acidic residues" evidence="22">
    <location>
        <begin position="142"/>
        <end position="152"/>
    </location>
</feature>
<evidence type="ECO:0000256" key="10">
    <source>
        <dbReference type="ARBA" id="ARBA00022840"/>
    </source>
</evidence>
<dbReference type="InterPro" id="IPR013020">
    <property type="entry name" value="Rad3/Chl1-like"/>
</dbReference>
<dbReference type="SMART" id="SM00488">
    <property type="entry name" value="DEXDc2"/>
    <property type="match status" value="1"/>
</dbReference>
<keyword evidence="9" id="KW-0347">Helicase</keyword>
<dbReference type="HOGENOM" id="CLU_006515_2_0_1"/>
<evidence type="ECO:0000256" key="1">
    <source>
        <dbReference type="ARBA" id="ARBA00001966"/>
    </source>
</evidence>
<dbReference type="Proteomes" id="UP000015241">
    <property type="component" value="Unassembled WGS sequence"/>
</dbReference>
<comment type="cofactor">
    <cofactor evidence="1">
        <name>[4Fe-4S] cluster</name>
        <dbReference type="ChEBI" id="CHEBI:49883"/>
    </cofactor>
</comment>
<dbReference type="GO" id="GO:0046872">
    <property type="term" value="F:metal ion binding"/>
    <property type="evidence" value="ECO:0007669"/>
    <property type="project" value="UniProtKB-KW"/>
</dbReference>
<evidence type="ECO:0000259" key="23">
    <source>
        <dbReference type="PROSITE" id="PS51193"/>
    </source>
</evidence>
<accession>S8FM78</accession>
<evidence type="ECO:0000256" key="6">
    <source>
        <dbReference type="ARBA" id="ARBA00022723"/>
    </source>
</evidence>
<keyword evidence="7" id="KW-0547">Nucleotide-binding</keyword>
<evidence type="ECO:0000256" key="7">
    <source>
        <dbReference type="ARBA" id="ARBA00022741"/>
    </source>
</evidence>
<dbReference type="GO" id="GO:0005634">
    <property type="term" value="C:nucleus"/>
    <property type="evidence" value="ECO:0007669"/>
    <property type="project" value="UniProtKB-SubCell"/>
</dbReference>
<name>S8FM78_FOMSC</name>
<protein>
    <recommendedName>
        <fullName evidence="5">ATP-dependent DNA helicase CHL1</fullName>
        <ecNumber evidence="17">5.6.2.3</ecNumber>
    </recommendedName>
    <alternativeName>
        <fullName evidence="4">ATP-dependent DNA helicase chl1</fullName>
    </alternativeName>
    <alternativeName>
        <fullName evidence="16">Chromosome loss protein 1</fullName>
    </alternativeName>
    <alternativeName>
        <fullName evidence="18 19">DNA 5'-3' helicase CHL1</fullName>
    </alternativeName>
</protein>
<organism evidence="24 25">
    <name type="scientific">Fomitopsis schrenkii</name>
    <name type="common">Brown rot fungus</name>
    <dbReference type="NCBI Taxonomy" id="2126942"/>
    <lineage>
        <taxon>Eukaryota</taxon>
        <taxon>Fungi</taxon>
        <taxon>Dikarya</taxon>
        <taxon>Basidiomycota</taxon>
        <taxon>Agaricomycotina</taxon>
        <taxon>Agaricomycetes</taxon>
        <taxon>Polyporales</taxon>
        <taxon>Fomitopsis</taxon>
    </lineage>
</organism>
<evidence type="ECO:0000313" key="25">
    <source>
        <dbReference type="Proteomes" id="UP000015241"/>
    </source>
</evidence>
<evidence type="ECO:0000256" key="13">
    <source>
        <dbReference type="ARBA" id="ARBA00023235"/>
    </source>
</evidence>
<reference evidence="24 25" key="1">
    <citation type="journal article" date="2012" name="Science">
        <title>The Paleozoic origin of enzymatic lignin decomposition reconstructed from 31 fungal genomes.</title>
        <authorList>
            <person name="Floudas D."/>
            <person name="Binder M."/>
            <person name="Riley R."/>
            <person name="Barry K."/>
            <person name="Blanchette R.A."/>
            <person name="Henrissat B."/>
            <person name="Martinez A.T."/>
            <person name="Otillar R."/>
            <person name="Spatafora J.W."/>
            <person name="Yadav J.S."/>
            <person name="Aerts A."/>
            <person name="Benoit I."/>
            <person name="Boyd A."/>
            <person name="Carlson A."/>
            <person name="Copeland A."/>
            <person name="Coutinho P.M."/>
            <person name="de Vries R.P."/>
            <person name="Ferreira P."/>
            <person name="Findley K."/>
            <person name="Foster B."/>
            <person name="Gaskell J."/>
            <person name="Glotzer D."/>
            <person name="Gorecki P."/>
            <person name="Heitman J."/>
            <person name="Hesse C."/>
            <person name="Hori C."/>
            <person name="Igarashi K."/>
            <person name="Jurgens J.A."/>
            <person name="Kallen N."/>
            <person name="Kersten P."/>
            <person name="Kohler A."/>
            <person name="Kuees U."/>
            <person name="Kumar T.K.A."/>
            <person name="Kuo A."/>
            <person name="LaButti K."/>
            <person name="Larrondo L.F."/>
            <person name="Lindquist E."/>
            <person name="Ling A."/>
            <person name="Lombard V."/>
            <person name="Lucas S."/>
            <person name="Lundell T."/>
            <person name="Martin R."/>
            <person name="McLaughlin D.J."/>
            <person name="Morgenstern I."/>
            <person name="Morin E."/>
            <person name="Murat C."/>
            <person name="Nagy L.G."/>
            <person name="Nolan M."/>
            <person name="Ohm R.A."/>
            <person name="Patyshakuliyeva A."/>
            <person name="Rokas A."/>
            <person name="Ruiz-Duenas F.J."/>
            <person name="Sabat G."/>
            <person name="Salamov A."/>
            <person name="Samejima M."/>
            <person name="Schmutz J."/>
            <person name="Slot J.C."/>
            <person name="St John F."/>
            <person name="Stenlid J."/>
            <person name="Sun H."/>
            <person name="Sun S."/>
            <person name="Syed K."/>
            <person name="Tsang A."/>
            <person name="Wiebenga A."/>
            <person name="Young D."/>
            <person name="Pisabarro A."/>
            <person name="Eastwood D.C."/>
            <person name="Martin F."/>
            <person name="Cullen D."/>
            <person name="Grigoriev I.V."/>
            <person name="Hibbett D.S."/>
        </authorList>
    </citation>
    <scope>NUCLEOTIDE SEQUENCE</scope>
    <source>
        <strain evidence="25">FP-58527</strain>
    </source>
</reference>
<keyword evidence="15" id="KW-0131">Cell cycle</keyword>
<evidence type="ECO:0000256" key="8">
    <source>
        <dbReference type="ARBA" id="ARBA00022801"/>
    </source>
</evidence>
<evidence type="ECO:0000256" key="2">
    <source>
        <dbReference type="ARBA" id="ARBA00004123"/>
    </source>
</evidence>
<dbReference type="Pfam" id="PF13307">
    <property type="entry name" value="Helicase_C_2"/>
    <property type="match status" value="1"/>
</dbReference>
<evidence type="ECO:0000256" key="15">
    <source>
        <dbReference type="ARBA" id="ARBA00023306"/>
    </source>
</evidence>
<dbReference type="InParanoid" id="S8FM78"/>
<dbReference type="OrthoDB" id="267079at2759"/>
<keyword evidence="8" id="KW-0378">Hydrolase</keyword>
<dbReference type="PROSITE" id="PS51193">
    <property type="entry name" value="HELICASE_ATP_BIND_2"/>
    <property type="match status" value="1"/>
</dbReference>
<keyword evidence="6" id="KW-0479">Metal-binding</keyword>
<keyword evidence="11" id="KW-0408">Iron</keyword>
<sequence length="907" mass="100183">MSLKLDTPSNFSAFPFQPYDIQLQLMRHLYASIEDRKVTIVESPTGTGKTLSLLCASLTWLKDEQDRARKGQLDALSTTTDGPAWVLEQTLERRRRELEAEDRENAERLAQARKKEAKMRKLARAHVRKKQRLEEATVQHEDDGDFLPDDTEEGRSDDEYGNLSPAVRALMQKLKSGSRTGANEENEPVCTKIYYASRTHSQLAQVLHELRKLRIKLNVSTVPEPEPDQVNATRSSSATTKRPLQEEDNDRELAEGSGSARTVSLASRKQLCINEDLRRRPGEIDEACRQLLGEKGKRGCSHLPPLGDEARMLDLRDQILATPKDIEDLVEAGQNADVCPYFGSRKTIPQAQLVLLPYNLLLQKNAREALGVDLANQIVVIDEAHNLISTLLSLSTTRLPLRTLSTARQQLSVYVSRFRTRLSTDHALHLTRLMGLLDALQRYADEWRKAQEGGPATGGSGKTRGQGVEVMTPGELLQRLGRKSEGVNLLEVEAYLRSSKIARKISGYAVKALEKAAGEDSVKRAKVARLAMNSPPLHAVESFITSLTSANDDGRVTLAILDGQVEIKFQQLNPATHFQDVVDSARAVVLAGGTMSPISDVIQQLFANLSSERLATFSCGHIIPPASLETLVLKKGPRGGDLQYKYDQRNNQPSIAELGQILLNLVNVVPAGMVVFLPSYSFLNTVMAEWRKSGLITKLDAKKKVFLEPQNSGEVETVLREYSGAVRAVKGGALLFAVIGAKLSEGLNFADDLARAVVIIGLPYANLASPELQERMKYAKELQQLTTADAPAKLASGYKDAAAELYENMCMNAVNQSIGRAIRHRNDWAALILVDCRYGAPRIRAKLPQWIAKNAVVTDTFGQAMKTLGSFYRSRRADSILGPHDPMYPRQAAGSSTRVAQTISVTW</sequence>
<dbReference type="GO" id="GO:0016818">
    <property type="term" value="F:hydrolase activity, acting on acid anhydrides, in phosphorus-containing anhydrides"/>
    <property type="evidence" value="ECO:0007669"/>
    <property type="project" value="InterPro"/>
</dbReference>
<dbReference type="GO" id="GO:0006139">
    <property type="term" value="P:nucleobase-containing compound metabolic process"/>
    <property type="evidence" value="ECO:0007669"/>
    <property type="project" value="InterPro"/>
</dbReference>
<feature type="compositionally biased region" description="Basic and acidic residues" evidence="22">
    <location>
        <begin position="132"/>
        <end position="141"/>
    </location>
</feature>
<evidence type="ECO:0000256" key="4">
    <source>
        <dbReference type="ARBA" id="ARBA00016387"/>
    </source>
</evidence>
<evidence type="ECO:0000256" key="16">
    <source>
        <dbReference type="ARBA" id="ARBA00029709"/>
    </source>
</evidence>
<dbReference type="SMART" id="SM00491">
    <property type="entry name" value="HELICc2"/>
    <property type="match status" value="1"/>
</dbReference>
<comment type="subcellular location">
    <subcellularLocation>
        <location evidence="2">Nucleus</location>
    </subcellularLocation>
</comment>
<proteinExistence type="inferred from homology"/>
<dbReference type="FunCoup" id="S8FM78">
    <property type="interactions" value="737"/>
</dbReference>
<dbReference type="InterPro" id="IPR014013">
    <property type="entry name" value="Helic_SF1/SF2_ATP-bd_DinG/Rad3"/>
</dbReference>
<dbReference type="PANTHER" id="PTHR11472">
    <property type="entry name" value="DNA REPAIR DEAD HELICASE RAD3/XP-D SUBFAMILY MEMBER"/>
    <property type="match status" value="1"/>
</dbReference>
<dbReference type="InterPro" id="IPR014001">
    <property type="entry name" value="Helicase_ATP-bd"/>
</dbReference>
<evidence type="ECO:0000256" key="22">
    <source>
        <dbReference type="SAM" id="MobiDB-lite"/>
    </source>
</evidence>
<evidence type="ECO:0000256" key="21">
    <source>
        <dbReference type="ARBA" id="ARBA00048954"/>
    </source>
</evidence>
<dbReference type="SMART" id="SM00487">
    <property type="entry name" value="DEXDc"/>
    <property type="match status" value="1"/>
</dbReference>
<evidence type="ECO:0000256" key="5">
    <source>
        <dbReference type="ARBA" id="ARBA00017386"/>
    </source>
</evidence>
<evidence type="ECO:0000256" key="9">
    <source>
        <dbReference type="ARBA" id="ARBA00022806"/>
    </source>
</evidence>
<dbReference type="InterPro" id="IPR006554">
    <property type="entry name" value="Helicase-like_DEXD_c2"/>
</dbReference>
<dbReference type="SUPFAM" id="SSF52540">
    <property type="entry name" value="P-loop containing nucleoside triphosphate hydrolases"/>
    <property type="match status" value="1"/>
</dbReference>
<dbReference type="Pfam" id="PF06733">
    <property type="entry name" value="DEAD_2"/>
    <property type="match status" value="1"/>
</dbReference>
<dbReference type="STRING" id="743788.S8FM78"/>
<dbReference type="InterPro" id="IPR027417">
    <property type="entry name" value="P-loop_NTPase"/>
</dbReference>
<comment type="catalytic activity">
    <reaction evidence="21">
        <text>ATP + H2O = ADP + phosphate + H(+)</text>
        <dbReference type="Rhea" id="RHEA:13065"/>
        <dbReference type="ChEBI" id="CHEBI:15377"/>
        <dbReference type="ChEBI" id="CHEBI:15378"/>
        <dbReference type="ChEBI" id="CHEBI:30616"/>
        <dbReference type="ChEBI" id="CHEBI:43474"/>
        <dbReference type="ChEBI" id="CHEBI:456216"/>
        <dbReference type="EC" id="5.6.2.3"/>
    </reaction>
</comment>
<keyword evidence="10" id="KW-0067">ATP-binding</keyword>
<dbReference type="FunFam" id="3.40.50.300:FF:001372">
    <property type="entry name" value="ATP-dependent DNA helicase chl1"/>
    <property type="match status" value="1"/>
</dbReference>
<evidence type="ECO:0000256" key="14">
    <source>
        <dbReference type="ARBA" id="ARBA00023242"/>
    </source>
</evidence>
<dbReference type="InterPro" id="IPR045028">
    <property type="entry name" value="DinG/Rad3-like"/>
</dbReference>
<dbReference type="InterPro" id="IPR006555">
    <property type="entry name" value="ATP-dep_Helicase_C"/>
</dbReference>
<dbReference type="EC" id="5.6.2.3" evidence="17"/>
<dbReference type="NCBIfam" id="TIGR00604">
    <property type="entry name" value="rad3"/>
    <property type="match status" value="1"/>
</dbReference>
<dbReference type="Gene3D" id="3.40.50.300">
    <property type="entry name" value="P-loop containing nucleotide triphosphate hydrolases"/>
    <property type="match status" value="3"/>
</dbReference>
<keyword evidence="14" id="KW-0539">Nucleus</keyword>
<dbReference type="GO" id="GO:0051536">
    <property type="term" value="F:iron-sulfur cluster binding"/>
    <property type="evidence" value="ECO:0007669"/>
    <property type="project" value="UniProtKB-KW"/>
</dbReference>
<dbReference type="eggNOG" id="KOG1133">
    <property type="taxonomic scope" value="Eukaryota"/>
</dbReference>
<keyword evidence="13" id="KW-0413">Isomerase</keyword>
<comment type="similarity">
    <text evidence="3">Belongs to the DEAD box helicase family. DEAH subfamily. DDX11/CHL1 sub-subfamily.</text>
</comment>
<dbReference type="AlphaFoldDB" id="S8FM78"/>
<feature type="region of interest" description="Disordered" evidence="22">
    <location>
        <begin position="222"/>
        <end position="261"/>
    </location>
</feature>